<organism evidence="1 2">
    <name type="scientific">Tegillarca granosa</name>
    <name type="common">Malaysian cockle</name>
    <name type="synonym">Anadara granosa</name>
    <dbReference type="NCBI Taxonomy" id="220873"/>
    <lineage>
        <taxon>Eukaryota</taxon>
        <taxon>Metazoa</taxon>
        <taxon>Spiralia</taxon>
        <taxon>Lophotrochozoa</taxon>
        <taxon>Mollusca</taxon>
        <taxon>Bivalvia</taxon>
        <taxon>Autobranchia</taxon>
        <taxon>Pteriomorphia</taxon>
        <taxon>Arcoida</taxon>
        <taxon>Arcoidea</taxon>
        <taxon>Arcidae</taxon>
        <taxon>Tegillarca</taxon>
    </lineage>
</organism>
<evidence type="ECO:0000313" key="2">
    <source>
        <dbReference type="Proteomes" id="UP001217089"/>
    </source>
</evidence>
<sequence length="91" mass="10757">MDVFSGVNGFTNNNNYLPTANMECNEQIGQSHKRRRCDEDVYCQMTPTNCHGKLLQLWRYDKIKKQFFIAQSFLFTNHQDFCMIQTLLQVV</sequence>
<reference evidence="1 2" key="1">
    <citation type="submission" date="2022-12" db="EMBL/GenBank/DDBJ databases">
        <title>Chromosome-level genome of Tegillarca granosa.</title>
        <authorList>
            <person name="Kim J."/>
        </authorList>
    </citation>
    <scope>NUCLEOTIDE SEQUENCE [LARGE SCALE GENOMIC DNA]</scope>
    <source>
        <strain evidence="1">Teg-2019</strain>
        <tissue evidence="1">Adductor muscle</tissue>
    </source>
</reference>
<gene>
    <name evidence="1" type="ORF">KUTeg_016091</name>
</gene>
<dbReference type="EMBL" id="JARBDR010000813">
    <property type="protein sequence ID" value="KAJ8305546.1"/>
    <property type="molecule type" value="Genomic_DNA"/>
</dbReference>
<evidence type="ECO:0000313" key="1">
    <source>
        <dbReference type="EMBL" id="KAJ8305546.1"/>
    </source>
</evidence>
<keyword evidence="2" id="KW-1185">Reference proteome</keyword>
<comment type="caution">
    <text evidence="1">The sequence shown here is derived from an EMBL/GenBank/DDBJ whole genome shotgun (WGS) entry which is preliminary data.</text>
</comment>
<protein>
    <submittedName>
        <fullName evidence="1">Uncharacterized protein</fullName>
    </submittedName>
</protein>
<accession>A0ABQ9ENQ8</accession>
<name>A0ABQ9ENQ8_TEGGR</name>
<proteinExistence type="predicted"/>
<dbReference type="Proteomes" id="UP001217089">
    <property type="component" value="Unassembled WGS sequence"/>
</dbReference>